<sequence length="103" mass="11819">MENNKLMPLSIIILAISIVFGSIWIGNSLKEIEKQSIYADSQGNDVLALDEAAKYLKISEGDLLYLIREENLGIKYVQMNDQYIFSKEALHEWLQSGQIEVRR</sequence>
<dbReference type="OrthoDB" id="1955006at2"/>
<name>A0A1I3HU70_9FIRM</name>
<keyword evidence="1" id="KW-1133">Transmembrane helix</keyword>
<evidence type="ECO:0000313" key="3">
    <source>
        <dbReference type="EMBL" id="SFI39107.1"/>
    </source>
</evidence>
<evidence type="ECO:0000256" key="1">
    <source>
        <dbReference type="SAM" id="Phobius"/>
    </source>
</evidence>
<accession>A0A1I3HU70</accession>
<gene>
    <name evidence="3" type="ORF">SAMN05192551_11615</name>
</gene>
<dbReference type="Proteomes" id="UP000199287">
    <property type="component" value="Unassembled WGS sequence"/>
</dbReference>
<keyword evidence="1" id="KW-0812">Transmembrane</keyword>
<feature type="domain" description="Helix-turn-helix" evidence="2">
    <location>
        <begin position="49"/>
        <end position="96"/>
    </location>
</feature>
<organism evidence="3 4">
    <name type="scientific">Tindallia magadiensis</name>
    <dbReference type="NCBI Taxonomy" id="69895"/>
    <lineage>
        <taxon>Bacteria</taxon>
        <taxon>Bacillati</taxon>
        <taxon>Bacillota</taxon>
        <taxon>Clostridia</taxon>
        <taxon>Peptostreptococcales</taxon>
        <taxon>Tindalliaceae</taxon>
        <taxon>Tindallia</taxon>
    </lineage>
</organism>
<dbReference type="EMBL" id="FOQA01000016">
    <property type="protein sequence ID" value="SFI39107.1"/>
    <property type="molecule type" value="Genomic_DNA"/>
</dbReference>
<evidence type="ECO:0000259" key="2">
    <source>
        <dbReference type="Pfam" id="PF12728"/>
    </source>
</evidence>
<keyword evidence="4" id="KW-1185">Reference proteome</keyword>
<proteinExistence type="predicted"/>
<feature type="transmembrane region" description="Helical" evidence="1">
    <location>
        <begin position="6"/>
        <end position="26"/>
    </location>
</feature>
<reference evidence="4" key="1">
    <citation type="submission" date="2016-10" db="EMBL/GenBank/DDBJ databases">
        <authorList>
            <person name="Varghese N."/>
            <person name="Submissions S."/>
        </authorList>
    </citation>
    <scope>NUCLEOTIDE SEQUENCE [LARGE SCALE GENOMIC DNA]</scope>
    <source>
        <strain evidence="4">Z-7934</strain>
    </source>
</reference>
<protein>
    <submittedName>
        <fullName evidence="3">DNA binding domain-containing protein, excisionase family</fullName>
    </submittedName>
</protein>
<dbReference type="AlphaFoldDB" id="A0A1I3HU70"/>
<dbReference type="RefSeq" id="WP_093373871.1">
    <property type="nucleotide sequence ID" value="NZ_FOQA01000016.1"/>
</dbReference>
<evidence type="ECO:0000313" key="4">
    <source>
        <dbReference type="Proteomes" id="UP000199287"/>
    </source>
</evidence>
<dbReference type="InterPro" id="IPR041657">
    <property type="entry name" value="HTH_17"/>
</dbReference>
<keyword evidence="1" id="KW-0472">Membrane</keyword>
<dbReference type="STRING" id="69895.SAMN05192551_11615"/>
<dbReference type="Pfam" id="PF12728">
    <property type="entry name" value="HTH_17"/>
    <property type="match status" value="1"/>
</dbReference>